<protein>
    <submittedName>
        <fullName evidence="1">Uncharacterized protein</fullName>
    </submittedName>
</protein>
<sequence length="103" mass="12265">MSNKEGFSATIPAKKTDEEIRRDSLLDKGLDEIAAEKREIRKKERIEKKDERSKPREFREDRQKIIPCRISRKDIEILAHQQRINLNGYDVFVDAILTRKSRR</sequence>
<dbReference type="KEGG" id="tva:4747662"/>
<dbReference type="InParanoid" id="A2FYN4"/>
<organism evidence="1 2">
    <name type="scientific">Trichomonas vaginalis (strain ATCC PRA-98 / G3)</name>
    <dbReference type="NCBI Taxonomy" id="412133"/>
    <lineage>
        <taxon>Eukaryota</taxon>
        <taxon>Metamonada</taxon>
        <taxon>Parabasalia</taxon>
        <taxon>Trichomonadida</taxon>
        <taxon>Trichomonadidae</taxon>
        <taxon>Trichomonas</taxon>
    </lineage>
</organism>
<evidence type="ECO:0000313" key="1">
    <source>
        <dbReference type="EMBL" id="EAX89985.1"/>
    </source>
</evidence>
<keyword evidence="2" id="KW-1185">Reference proteome</keyword>
<dbReference type="EMBL" id="DS114148">
    <property type="protein sequence ID" value="EAX89985.1"/>
    <property type="molecule type" value="Genomic_DNA"/>
</dbReference>
<proteinExistence type="predicted"/>
<accession>A2FYN4</accession>
<dbReference type="RefSeq" id="XP_001302915.1">
    <property type="nucleotide sequence ID" value="XM_001302914.1"/>
</dbReference>
<dbReference type="AlphaFoldDB" id="A2FYN4"/>
<evidence type="ECO:0000313" key="2">
    <source>
        <dbReference type="Proteomes" id="UP000001542"/>
    </source>
</evidence>
<dbReference type="VEuPathDB" id="TrichDB:TVAG_124560"/>
<gene>
    <name evidence="1" type="ORF">TVAG_124560</name>
</gene>
<reference evidence="1" key="2">
    <citation type="journal article" date="2007" name="Science">
        <title>Draft genome sequence of the sexually transmitted pathogen Trichomonas vaginalis.</title>
        <authorList>
            <person name="Carlton J.M."/>
            <person name="Hirt R.P."/>
            <person name="Silva J.C."/>
            <person name="Delcher A.L."/>
            <person name="Schatz M."/>
            <person name="Zhao Q."/>
            <person name="Wortman J.R."/>
            <person name="Bidwell S.L."/>
            <person name="Alsmark U.C.M."/>
            <person name="Besteiro S."/>
            <person name="Sicheritz-Ponten T."/>
            <person name="Noel C.J."/>
            <person name="Dacks J.B."/>
            <person name="Foster P.G."/>
            <person name="Simillion C."/>
            <person name="Van de Peer Y."/>
            <person name="Miranda-Saavedra D."/>
            <person name="Barton G.J."/>
            <person name="Westrop G.D."/>
            <person name="Mueller S."/>
            <person name="Dessi D."/>
            <person name="Fiori P.L."/>
            <person name="Ren Q."/>
            <person name="Paulsen I."/>
            <person name="Zhang H."/>
            <person name="Bastida-Corcuera F.D."/>
            <person name="Simoes-Barbosa A."/>
            <person name="Brown M.T."/>
            <person name="Hayes R.D."/>
            <person name="Mukherjee M."/>
            <person name="Okumura C.Y."/>
            <person name="Schneider R."/>
            <person name="Smith A.J."/>
            <person name="Vanacova S."/>
            <person name="Villalvazo M."/>
            <person name="Haas B.J."/>
            <person name="Pertea M."/>
            <person name="Feldblyum T.V."/>
            <person name="Utterback T.R."/>
            <person name="Shu C.L."/>
            <person name="Osoegawa K."/>
            <person name="de Jong P.J."/>
            <person name="Hrdy I."/>
            <person name="Horvathova L."/>
            <person name="Zubacova Z."/>
            <person name="Dolezal P."/>
            <person name="Malik S.B."/>
            <person name="Logsdon J.M. Jr."/>
            <person name="Henze K."/>
            <person name="Gupta A."/>
            <person name="Wang C.C."/>
            <person name="Dunne R.L."/>
            <person name="Upcroft J.A."/>
            <person name="Upcroft P."/>
            <person name="White O."/>
            <person name="Salzberg S.L."/>
            <person name="Tang P."/>
            <person name="Chiu C.-H."/>
            <person name="Lee Y.-S."/>
            <person name="Embley T.M."/>
            <person name="Coombs G.H."/>
            <person name="Mottram J.C."/>
            <person name="Tachezy J."/>
            <person name="Fraser-Liggett C.M."/>
            <person name="Johnson P.J."/>
        </authorList>
    </citation>
    <scope>NUCLEOTIDE SEQUENCE [LARGE SCALE GENOMIC DNA]</scope>
    <source>
        <strain evidence="1">G3</strain>
    </source>
</reference>
<reference evidence="1" key="1">
    <citation type="submission" date="2006-10" db="EMBL/GenBank/DDBJ databases">
        <authorList>
            <person name="Amadeo P."/>
            <person name="Zhao Q."/>
            <person name="Wortman J."/>
            <person name="Fraser-Liggett C."/>
            <person name="Carlton J."/>
        </authorList>
    </citation>
    <scope>NUCLEOTIDE SEQUENCE</scope>
    <source>
        <strain evidence="1">G3</strain>
    </source>
</reference>
<name>A2FYN4_TRIV3</name>
<dbReference type="VEuPathDB" id="TrichDB:TVAGG3_0010720"/>
<dbReference type="Proteomes" id="UP000001542">
    <property type="component" value="Unassembled WGS sequence"/>
</dbReference>